<proteinExistence type="predicted"/>
<protein>
    <submittedName>
        <fullName evidence="3">Uncharacterized protein</fullName>
    </submittedName>
</protein>
<keyword evidence="2" id="KW-0472">Membrane</keyword>
<comment type="caution">
    <text evidence="3">The sequence shown here is derived from an EMBL/GenBank/DDBJ whole genome shotgun (WGS) entry which is preliminary data.</text>
</comment>
<dbReference type="AlphaFoldDB" id="A0A231HD45"/>
<gene>
    <name evidence="3" type="ORF">B7C42_01670</name>
</gene>
<keyword evidence="2" id="KW-1133">Transmembrane helix</keyword>
<organism evidence="3 4">
    <name type="scientific">Nocardia cerradoensis</name>
    <dbReference type="NCBI Taxonomy" id="85688"/>
    <lineage>
        <taxon>Bacteria</taxon>
        <taxon>Bacillati</taxon>
        <taxon>Actinomycetota</taxon>
        <taxon>Actinomycetes</taxon>
        <taxon>Mycobacteriales</taxon>
        <taxon>Nocardiaceae</taxon>
        <taxon>Nocardia</taxon>
    </lineage>
</organism>
<feature type="transmembrane region" description="Helical" evidence="2">
    <location>
        <begin position="6"/>
        <end position="24"/>
    </location>
</feature>
<reference evidence="3 4" key="1">
    <citation type="submission" date="2017-07" db="EMBL/GenBank/DDBJ databases">
        <title>First draft Genome Sequence of Nocardia cerradoensis isolated from human infection.</title>
        <authorList>
            <person name="Carrasco G."/>
        </authorList>
    </citation>
    <scope>NUCLEOTIDE SEQUENCE [LARGE SCALE GENOMIC DNA]</scope>
    <source>
        <strain evidence="3 4">CNM20130759</strain>
    </source>
</reference>
<name>A0A231HD45_9NOCA</name>
<evidence type="ECO:0000313" key="4">
    <source>
        <dbReference type="Proteomes" id="UP000215506"/>
    </source>
</evidence>
<feature type="region of interest" description="Disordered" evidence="1">
    <location>
        <begin position="33"/>
        <end position="53"/>
    </location>
</feature>
<dbReference type="Proteomes" id="UP000215506">
    <property type="component" value="Unassembled WGS sequence"/>
</dbReference>
<dbReference type="RefSeq" id="WP_094024824.1">
    <property type="nucleotide sequence ID" value="NZ_NGAF01000002.1"/>
</dbReference>
<sequence length="110" mass="12316">MSGEAFGIVGIVVVCLSIIGIIVAEDIRARRDDGPQPAMRSLRPIASPSHHRAREYPPEWRCAPLRHPMSINRARFEMQDHRACSLDACPRKNQAHAVLVFAGKIIPQQR</sequence>
<evidence type="ECO:0000313" key="3">
    <source>
        <dbReference type="EMBL" id="OXR46695.1"/>
    </source>
</evidence>
<evidence type="ECO:0000256" key="1">
    <source>
        <dbReference type="SAM" id="MobiDB-lite"/>
    </source>
</evidence>
<keyword evidence="2" id="KW-0812">Transmembrane</keyword>
<keyword evidence="4" id="KW-1185">Reference proteome</keyword>
<accession>A0A231HD45</accession>
<evidence type="ECO:0000256" key="2">
    <source>
        <dbReference type="SAM" id="Phobius"/>
    </source>
</evidence>
<dbReference type="EMBL" id="NGAF01000002">
    <property type="protein sequence ID" value="OXR46695.1"/>
    <property type="molecule type" value="Genomic_DNA"/>
</dbReference>